<sequence>MRKSRRYRRTGLLKDEDEQSPMANIANVFDVAMVFSVALLVALVMSYHLPELLSSSEDFTIVKNPGAEDMKIIVKEEGKPIEVLNMTDSIGGGTGEALGTAYKLADGRVIYVPEDSEGNSTSTSANTSSSSKSAST</sequence>
<dbReference type="KEGG" id="mthe:MSTHC_1117"/>
<name>A0A0E3L0K3_METTE</name>
<feature type="compositionally biased region" description="Low complexity" evidence="1">
    <location>
        <begin position="119"/>
        <end position="136"/>
    </location>
</feature>
<dbReference type="EMBL" id="CP009502">
    <property type="protein sequence ID" value="AKB15435.1"/>
    <property type="molecule type" value="Genomic_DNA"/>
</dbReference>
<evidence type="ECO:0000313" key="3">
    <source>
        <dbReference type="EMBL" id="AKB15435.1"/>
    </source>
</evidence>
<dbReference type="HOGENOM" id="CLU_156335_0_0_2"/>
<keyword evidence="2" id="KW-1133">Transmembrane helix</keyword>
<protein>
    <recommendedName>
        <fullName evidence="5">DUF2149 domain-containing protein</fullName>
    </recommendedName>
</protein>
<keyword evidence="2" id="KW-0812">Transmembrane</keyword>
<gene>
    <name evidence="3" type="ORF">MSTHC_1117</name>
</gene>
<evidence type="ECO:0000256" key="2">
    <source>
        <dbReference type="SAM" id="Phobius"/>
    </source>
</evidence>
<feature type="transmembrane region" description="Helical" evidence="2">
    <location>
        <begin position="28"/>
        <end position="49"/>
    </location>
</feature>
<dbReference type="GeneID" id="41602441"/>
<evidence type="ECO:0000256" key="1">
    <source>
        <dbReference type="SAM" id="MobiDB-lite"/>
    </source>
</evidence>
<evidence type="ECO:0008006" key="5">
    <source>
        <dbReference type="Google" id="ProtNLM"/>
    </source>
</evidence>
<dbReference type="Proteomes" id="UP000056925">
    <property type="component" value="Chromosome"/>
</dbReference>
<evidence type="ECO:0000313" key="4">
    <source>
        <dbReference type="Proteomes" id="UP000056925"/>
    </source>
</evidence>
<dbReference type="Pfam" id="PF09919">
    <property type="entry name" value="DUF2149"/>
    <property type="match status" value="1"/>
</dbReference>
<dbReference type="AlphaFoldDB" id="A0A0E3L0K3"/>
<dbReference type="PATRIC" id="fig|1434121.4.peg.1388"/>
<dbReference type="InterPro" id="IPR018676">
    <property type="entry name" value="DUF2149"/>
</dbReference>
<reference evidence="3 4" key="1">
    <citation type="submission" date="2014-07" db="EMBL/GenBank/DDBJ databases">
        <title>Methanogenic archaea and the global carbon cycle.</title>
        <authorList>
            <person name="Henriksen J.R."/>
            <person name="Luke J."/>
            <person name="Reinhart S."/>
            <person name="Benedict M.N."/>
            <person name="Youngblut N.D."/>
            <person name="Metcalf M.E."/>
            <person name="Whitaker R.J."/>
            <person name="Metcalf W.W."/>
        </authorList>
    </citation>
    <scope>NUCLEOTIDE SEQUENCE [LARGE SCALE GENOMIC DNA]</scope>
    <source>
        <strain evidence="3 4">CHTI-55</strain>
    </source>
</reference>
<organism evidence="3 4">
    <name type="scientific">Methanosarcina thermophila CHTI-55</name>
    <dbReference type="NCBI Taxonomy" id="1434121"/>
    <lineage>
        <taxon>Archaea</taxon>
        <taxon>Methanobacteriati</taxon>
        <taxon>Methanobacteriota</taxon>
        <taxon>Stenosarchaea group</taxon>
        <taxon>Methanomicrobia</taxon>
        <taxon>Methanosarcinales</taxon>
        <taxon>Methanosarcinaceae</taxon>
        <taxon>Methanosarcina</taxon>
    </lineage>
</organism>
<dbReference type="RefSeq" id="WP_148704411.1">
    <property type="nucleotide sequence ID" value="NZ_CP009502.1"/>
</dbReference>
<keyword evidence="2" id="KW-0472">Membrane</keyword>
<feature type="region of interest" description="Disordered" evidence="1">
    <location>
        <begin position="113"/>
        <end position="136"/>
    </location>
</feature>
<accession>A0A0E3L0K3</accession>
<proteinExistence type="predicted"/>